<dbReference type="AlphaFoldDB" id="A0A1H8DYJ5"/>
<organism evidence="1 2">
    <name type="scientific">Mesobacillus persicus</name>
    <dbReference type="NCBI Taxonomy" id="930146"/>
    <lineage>
        <taxon>Bacteria</taxon>
        <taxon>Bacillati</taxon>
        <taxon>Bacillota</taxon>
        <taxon>Bacilli</taxon>
        <taxon>Bacillales</taxon>
        <taxon>Bacillaceae</taxon>
        <taxon>Mesobacillus</taxon>
    </lineage>
</organism>
<reference evidence="2" key="1">
    <citation type="submission" date="2016-10" db="EMBL/GenBank/DDBJ databases">
        <authorList>
            <person name="Varghese N."/>
            <person name="Submissions S."/>
        </authorList>
    </citation>
    <scope>NUCLEOTIDE SEQUENCE [LARGE SCALE GENOMIC DNA]</scope>
    <source>
        <strain evidence="2">B48,IBRC-M 10115,DSM 25386,CECT 8001</strain>
    </source>
</reference>
<protein>
    <submittedName>
        <fullName evidence="1">YhzD-like protein</fullName>
    </submittedName>
</protein>
<keyword evidence="2" id="KW-1185">Reference proteome</keyword>
<proteinExistence type="predicted"/>
<dbReference type="STRING" id="930146.SAMN05192533_10978"/>
<dbReference type="InterPro" id="IPR025544">
    <property type="entry name" value="YhzD"/>
</dbReference>
<dbReference type="EMBL" id="FOBW01000009">
    <property type="protein sequence ID" value="SEN11618.1"/>
    <property type="molecule type" value="Genomic_DNA"/>
</dbReference>
<name>A0A1H8DYJ5_9BACI</name>
<gene>
    <name evidence="1" type="ORF">SAMN05192533_10978</name>
</gene>
<dbReference type="Proteomes" id="UP000198553">
    <property type="component" value="Unassembled WGS sequence"/>
</dbReference>
<dbReference type="OrthoDB" id="2355652at2"/>
<evidence type="ECO:0000313" key="1">
    <source>
        <dbReference type="EMBL" id="SEN11618.1"/>
    </source>
</evidence>
<accession>A0A1H8DYJ5</accession>
<evidence type="ECO:0000313" key="2">
    <source>
        <dbReference type="Proteomes" id="UP000198553"/>
    </source>
</evidence>
<sequence length="61" mass="6950">METYKLTAFKPDGEKLLDESFQAGSEEEAKTMGEKILSEKNLQDNTYRCISPQGKLILFHP</sequence>
<dbReference type="RefSeq" id="WP_090746456.1">
    <property type="nucleotide sequence ID" value="NZ_FOBW01000009.1"/>
</dbReference>
<dbReference type="Pfam" id="PF14120">
    <property type="entry name" value="YhzD"/>
    <property type="match status" value="1"/>
</dbReference>